<evidence type="ECO:0000313" key="3">
    <source>
        <dbReference type="EMBL" id="MEI4551520.1"/>
    </source>
</evidence>
<evidence type="ECO:0008006" key="5">
    <source>
        <dbReference type="Google" id="ProtNLM"/>
    </source>
</evidence>
<gene>
    <name evidence="3" type="ORF">WAE96_17720</name>
</gene>
<evidence type="ECO:0000256" key="2">
    <source>
        <dbReference type="SAM" id="SignalP"/>
    </source>
</evidence>
<sequence>MKQFALVMLSSAILTACAVANATSDSKLENDSPNIYVFKDCKRLDTIAMTDSQLTVYHAMKEDEVKLKTLEKPMKNMERELAKHEHALDSLSGDMVIEDGDTVIVNKQLIKQHEQIAEKMEAIVRSHSKDIEALELHARQFERTARDFEAAIQPSISKYGESNIQITIGSEAPNWQCEV</sequence>
<name>A0ABU8EX11_9GAMM</name>
<comment type="caution">
    <text evidence="3">The sequence shown here is derived from an EMBL/GenBank/DDBJ whole genome shotgun (WGS) entry which is preliminary data.</text>
</comment>
<keyword evidence="4" id="KW-1185">Reference proteome</keyword>
<keyword evidence="2" id="KW-0732">Signal</keyword>
<feature type="signal peptide" evidence="2">
    <location>
        <begin position="1"/>
        <end position="22"/>
    </location>
</feature>
<keyword evidence="1" id="KW-0175">Coiled coil</keyword>
<dbReference type="Proteomes" id="UP001382455">
    <property type="component" value="Unassembled WGS sequence"/>
</dbReference>
<proteinExistence type="predicted"/>
<reference evidence="3 4" key="1">
    <citation type="submission" date="2023-12" db="EMBL/GenBank/DDBJ databases">
        <title>Friends and Foes: Symbiotic and Algicidal bacterial influence on Karenia brevis blooms.</title>
        <authorList>
            <person name="Fei C."/>
            <person name="Mohamed A.R."/>
            <person name="Booker A."/>
            <person name="Arshad M."/>
            <person name="Klass S."/>
            <person name="Ahn S."/>
            <person name="Gilbert P.M."/>
            <person name="Heil C.A."/>
            <person name="Martinez J.M."/>
            <person name="Amin S.A."/>
        </authorList>
    </citation>
    <scope>NUCLEOTIDE SEQUENCE [LARGE SCALE GENOMIC DNA]</scope>
    <source>
        <strain evidence="3 4">CE15</strain>
    </source>
</reference>
<accession>A0ABU8EX11</accession>
<protein>
    <recommendedName>
        <fullName evidence="5">Lipoprotein</fullName>
    </recommendedName>
</protein>
<organism evidence="3 4">
    <name type="scientific">Pseudoalteromonas spongiae</name>
    <dbReference type="NCBI Taxonomy" id="298657"/>
    <lineage>
        <taxon>Bacteria</taxon>
        <taxon>Pseudomonadati</taxon>
        <taxon>Pseudomonadota</taxon>
        <taxon>Gammaproteobacteria</taxon>
        <taxon>Alteromonadales</taxon>
        <taxon>Pseudoalteromonadaceae</taxon>
        <taxon>Pseudoalteromonas</taxon>
    </lineage>
</organism>
<evidence type="ECO:0000313" key="4">
    <source>
        <dbReference type="Proteomes" id="UP001382455"/>
    </source>
</evidence>
<feature type="chain" id="PRO_5047299563" description="Lipoprotein" evidence="2">
    <location>
        <begin position="23"/>
        <end position="179"/>
    </location>
</feature>
<feature type="coiled-coil region" evidence="1">
    <location>
        <begin position="60"/>
        <end position="94"/>
    </location>
</feature>
<dbReference type="PROSITE" id="PS51257">
    <property type="entry name" value="PROKAR_LIPOPROTEIN"/>
    <property type="match status" value="1"/>
</dbReference>
<dbReference type="RefSeq" id="WP_336436485.1">
    <property type="nucleotide sequence ID" value="NZ_JBAWKS010000002.1"/>
</dbReference>
<dbReference type="EMBL" id="JBAWKS010000002">
    <property type="protein sequence ID" value="MEI4551520.1"/>
    <property type="molecule type" value="Genomic_DNA"/>
</dbReference>
<evidence type="ECO:0000256" key="1">
    <source>
        <dbReference type="SAM" id="Coils"/>
    </source>
</evidence>